<dbReference type="Proteomes" id="UP001597549">
    <property type="component" value="Unassembled WGS sequence"/>
</dbReference>
<reference evidence="2" key="1">
    <citation type="journal article" date="2019" name="Int. J. Syst. Evol. Microbiol.">
        <title>The Global Catalogue of Microorganisms (GCM) 10K type strain sequencing project: providing services to taxonomists for standard genome sequencing and annotation.</title>
        <authorList>
            <consortium name="The Broad Institute Genomics Platform"/>
            <consortium name="The Broad Institute Genome Sequencing Center for Infectious Disease"/>
            <person name="Wu L."/>
            <person name="Ma J."/>
        </authorList>
    </citation>
    <scope>NUCLEOTIDE SEQUENCE [LARGE SCALE GENOMIC DNA]</scope>
    <source>
        <strain evidence="2">KCTC 52644</strain>
    </source>
</reference>
<comment type="caution">
    <text evidence="1">The sequence shown here is derived from an EMBL/GenBank/DDBJ whole genome shotgun (WGS) entry which is preliminary data.</text>
</comment>
<accession>A0ABW5Z7Q3</accession>
<protein>
    <recommendedName>
        <fullName evidence="3">Tetratricopeptide repeat protein</fullName>
    </recommendedName>
</protein>
<sequence>MKIKILLLVLVSVVGFSQKKKINQEYDYINNYYQLVYQAHFEYLNKDYQKAYDLLKTAEKNCPLLNQTGIYEPRILAECATFLNKPKEAVYYLEILVRDYGYNFNSIKNDSIFLNIQNTKSWKKLHRNKEKYAKNYIEKVDFNLRKELHQMKIDDQSVRTNGYDEEKAKVVDSVNQLKLYKIVVDYDFFPGHSFNQVGNYNVDNYDPEISVLVMHIRSSKADFWKPILLDLIKRGRASAKLYGNLSDSILRSNGVFDYGIYQNIEKEKINDYGNLDKRRIAVGLPTLAYQNFVYEYWENMFKKYNEQNEN</sequence>
<dbReference type="RefSeq" id="WP_379805229.1">
    <property type="nucleotide sequence ID" value="NZ_JBHUOL010000010.1"/>
</dbReference>
<keyword evidence="2" id="KW-1185">Reference proteome</keyword>
<evidence type="ECO:0008006" key="3">
    <source>
        <dbReference type="Google" id="ProtNLM"/>
    </source>
</evidence>
<organism evidence="1 2">
    <name type="scientific">Flavobacterium ardleyense</name>
    <dbReference type="NCBI Taxonomy" id="2038737"/>
    <lineage>
        <taxon>Bacteria</taxon>
        <taxon>Pseudomonadati</taxon>
        <taxon>Bacteroidota</taxon>
        <taxon>Flavobacteriia</taxon>
        <taxon>Flavobacteriales</taxon>
        <taxon>Flavobacteriaceae</taxon>
        <taxon>Flavobacterium</taxon>
    </lineage>
</organism>
<dbReference type="EMBL" id="JBHUOL010000010">
    <property type="protein sequence ID" value="MFD2908103.1"/>
    <property type="molecule type" value="Genomic_DNA"/>
</dbReference>
<evidence type="ECO:0000313" key="2">
    <source>
        <dbReference type="Proteomes" id="UP001597549"/>
    </source>
</evidence>
<gene>
    <name evidence="1" type="ORF">ACFSX9_05080</name>
</gene>
<proteinExistence type="predicted"/>
<evidence type="ECO:0000313" key="1">
    <source>
        <dbReference type="EMBL" id="MFD2908103.1"/>
    </source>
</evidence>
<name>A0ABW5Z7Q3_9FLAO</name>